<feature type="transmembrane region" description="Helical" evidence="6">
    <location>
        <begin position="43"/>
        <end position="61"/>
    </location>
</feature>
<sequence>MVAAIIPFLLAKRWLNPFAQKLLDNNPKLKGLEKAITSDKWKTVALARVSLIIPYGILNYAFGATEIKLKDYFIGNFAMIVPSVMYVWWGSQTRIIAGAIETKEKGLSYTISIILSFILTIWLVVRSRKISKNLAAFENE</sequence>
<proteinExistence type="predicted"/>
<dbReference type="GO" id="GO:0005886">
    <property type="term" value="C:plasma membrane"/>
    <property type="evidence" value="ECO:0007669"/>
    <property type="project" value="UniProtKB-SubCell"/>
</dbReference>
<evidence type="ECO:0000259" key="7">
    <source>
        <dbReference type="Pfam" id="PF09335"/>
    </source>
</evidence>
<keyword evidence="4 6" id="KW-1133">Transmembrane helix</keyword>
<keyword evidence="5 6" id="KW-0472">Membrane</keyword>
<comment type="subcellular location">
    <subcellularLocation>
        <location evidence="1">Cell membrane</location>
        <topology evidence="1">Multi-pass membrane protein</topology>
    </subcellularLocation>
</comment>
<reference evidence="8" key="1">
    <citation type="journal article" date="2010" name="ISME J.">
        <title>Metagenome of the Mediterranean deep chlorophyll maximum studied by direct and fosmid library 454 pyrosequencing.</title>
        <authorList>
            <person name="Ghai R."/>
            <person name="Martin-Cuadrado A.B."/>
            <person name="Molto A.G."/>
            <person name="Heredia I.G."/>
            <person name="Cabrera R."/>
            <person name="Martin J."/>
            <person name="Verdu M."/>
            <person name="Deschamps P."/>
            <person name="Moreira D."/>
            <person name="Lopez-Garcia P."/>
            <person name="Mira A."/>
            <person name="Rodriguez-Valera F."/>
        </authorList>
    </citation>
    <scope>NUCLEOTIDE SEQUENCE</scope>
</reference>
<dbReference type="InterPro" id="IPR015414">
    <property type="entry name" value="TMEM64"/>
</dbReference>
<dbReference type="InterPro" id="IPR032816">
    <property type="entry name" value="VTT_dom"/>
</dbReference>
<dbReference type="AlphaFoldDB" id="D6PBX5"/>
<dbReference type="EMBL" id="GU942971">
    <property type="protein sequence ID" value="ADD93226.1"/>
    <property type="molecule type" value="Genomic_DNA"/>
</dbReference>
<feature type="domain" description="VTT" evidence="7">
    <location>
        <begin position="2"/>
        <end position="91"/>
    </location>
</feature>
<feature type="transmembrane region" description="Helical" evidence="6">
    <location>
        <begin position="73"/>
        <end position="91"/>
    </location>
</feature>
<feature type="transmembrane region" description="Helical" evidence="6">
    <location>
        <begin position="106"/>
        <end position="125"/>
    </location>
</feature>
<evidence type="ECO:0000256" key="2">
    <source>
        <dbReference type="ARBA" id="ARBA00022475"/>
    </source>
</evidence>
<evidence type="ECO:0000256" key="3">
    <source>
        <dbReference type="ARBA" id="ARBA00022692"/>
    </source>
</evidence>
<evidence type="ECO:0000256" key="6">
    <source>
        <dbReference type="SAM" id="Phobius"/>
    </source>
</evidence>
<accession>D6PBX5</accession>
<keyword evidence="2" id="KW-1003">Cell membrane</keyword>
<evidence type="ECO:0000256" key="5">
    <source>
        <dbReference type="ARBA" id="ARBA00023136"/>
    </source>
</evidence>
<dbReference type="PANTHER" id="PTHR12677">
    <property type="entry name" value="GOLGI APPARATUS MEMBRANE PROTEIN TVP38-RELATED"/>
    <property type="match status" value="1"/>
</dbReference>
<dbReference type="PANTHER" id="PTHR12677:SF59">
    <property type="entry name" value="GOLGI APPARATUS MEMBRANE PROTEIN TVP38-RELATED"/>
    <property type="match status" value="1"/>
</dbReference>
<dbReference type="Pfam" id="PF09335">
    <property type="entry name" value="VTT_dom"/>
    <property type="match status" value="1"/>
</dbReference>
<protein>
    <recommendedName>
        <fullName evidence="7">VTT domain-containing protein</fullName>
    </recommendedName>
</protein>
<organism evidence="8">
    <name type="scientific">uncultured archaeon MedDCM-OCT-S08-C37</name>
    <dbReference type="NCBI Taxonomy" id="743097"/>
    <lineage>
        <taxon>Archaea</taxon>
        <taxon>environmental samples</taxon>
    </lineage>
</organism>
<name>D6PBX5_9ARCH</name>
<evidence type="ECO:0000256" key="1">
    <source>
        <dbReference type="ARBA" id="ARBA00004651"/>
    </source>
</evidence>
<evidence type="ECO:0000256" key="4">
    <source>
        <dbReference type="ARBA" id="ARBA00022989"/>
    </source>
</evidence>
<keyword evidence="3 6" id="KW-0812">Transmembrane</keyword>
<evidence type="ECO:0000313" key="8">
    <source>
        <dbReference type="EMBL" id="ADD93226.1"/>
    </source>
</evidence>